<evidence type="ECO:0000313" key="10">
    <source>
        <dbReference type="EMBL" id="QSQ18989.1"/>
    </source>
</evidence>
<dbReference type="PROSITE" id="PS50006">
    <property type="entry name" value="FHA_DOMAIN"/>
    <property type="match status" value="1"/>
</dbReference>
<feature type="compositionally biased region" description="Low complexity" evidence="6">
    <location>
        <begin position="516"/>
        <end position="526"/>
    </location>
</feature>
<dbReference type="PANTHER" id="PTHR32071:SF14">
    <property type="entry name" value="TRANSCRIPTIONAL REGULATORY PROTEIN RTCR"/>
    <property type="match status" value="1"/>
</dbReference>
<dbReference type="InterPro" id="IPR003593">
    <property type="entry name" value="AAA+_ATPase"/>
</dbReference>
<keyword evidence="3" id="KW-0805">Transcription regulation</keyword>
<dbReference type="Gene3D" id="3.30.70.270">
    <property type="match status" value="1"/>
</dbReference>
<name>A0ABX7NJI9_9BACT</name>
<dbReference type="Pfam" id="PF00158">
    <property type="entry name" value="Sigma54_activat"/>
    <property type="match status" value="1"/>
</dbReference>
<evidence type="ECO:0000256" key="3">
    <source>
        <dbReference type="ARBA" id="ARBA00023015"/>
    </source>
</evidence>
<accession>A0ABX7NJI9</accession>
<evidence type="ECO:0000256" key="5">
    <source>
        <dbReference type="ARBA" id="ARBA00023163"/>
    </source>
</evidence>
<evidence type="ECO:0000256" key="6">
    <source>
        <dbReference type="SAM" id="MobiDB-lite"/>
    </source>
</evidence>
<dbReference type="InterPro" id="IPR000160">
    <property type="entry name" value="GGDEF_dom"/>
</dbReference>
<dbReference type="PROSITE" id="PS50887">
    <property type="entry name" value="GGDEF"/>
    <property type="match status" value="1"/>
</dbReference>
<dbReference type="SUPFAM" id="SSF52540">
    <property type="entry name" value="P-loop containing nucleoside triphosphate hydrolases"/>
    <property type="match status" value="1"/>
</dbReference>
<dbReference type="Pfam" id="PF02954">
    <property type="entry name" value="HTH_8"/>
    <property type="match status" value="1"/>
</dbReference>
<keyword evidence="11" id="KW-1185">Reference proteome</keyword>
<dbReference type="InterPro" id="IPR002197">
    <property type="entry name" value="HTH_Fis"/>
</dbReference>
<dbReference type="PROSITE" id="PS00688">
    <property type="entry name" value="SIGMA54_INTERACT_3"/>
    <property type="match status" value="1"/>
</dbReference>
<dbReference type="InterPro" id="IPR000253">
    <property type="entry name" value="FHA_dom"/>
</dbReference>
<dbReference type="PROSITE" id="PS50045">
    <property type="entry name" value="SIGMA54_INTERACT_4"/>
    <property type="match status" value="1"/>
</dbReference>
<gene>
    <name evidence="10" type="ORF">JY651_26960</name>
</gene>
<protein>
    <submittedName>
        <fullName evidence="10">Sigma 54-interacting transcriptional regulator</fullName>
    </submittedName>
</protein>
<dbReference type="PROSITE" id="PS00676">
    <property type="entry name" value="SIGMA54_INTERACT_2"/>
    <property type="match status" value="1"/>
</dbReference>
<dbReference type="Pfam" id="PF25601">
    <property type="entry name" value="AAA_lid_14"/>
    <property type="match status" value="1"/>
</dbReference>
<feature type="domain" description="FHA" evidence="7">
    <location>
        <begin position="18"/>
        <end position="67"/>
    </location>
</feature>
<dbReference type="Proteomes" id="UP000662747">
    <property type="component" value="Chromosome"/>
</dbReference>
<evidence type="ECO:0000256" key="4">
    <source>
        <dbReference type="ARBA" id="ARBA00023125"/>
    </source>
</evidence>
<dbReference type="InterPro" id="IPR025943">
    <property type="entry name" value="Sigma_54_int_dom_ATP-bd_2"/>
</dbReference>
<dbReference type="Gene3D" id="1.10.10.60">
    <property type="entry name" value="Homeodomain-like"/>
    <property type="match status" value="1"/>
</dbReference>
<evidence type="ECO:0000256" key="1">
    <source>
        <dbReference type="ARBA" id="ARBA00022741"/>
    </source>
</evidence>
<keyword evidence="5" id="KW-0804">Transcription</keyword>
<dbReference type="RefSeq" id="WP_206720577.1">
    <property type="nucleotide sequence ID" value="NZ_CP071090.1"/>
</dbReference>
<organism evidence="10 11">
    <name type="scientific">Pyxidicoccus parkwayensis</name>
    <dbReference type="NCBI Taxonomy" id="2813578"/>
    <lineage>
        <taxon>Bacteria</taxon>
        <taxon>Pseudomonadati</taxon>
        <taxon>Myxococcota</taxon>
        <taxon>Myxococcia</taxon>
        <taxon>Myxococcales</taxon>
        <taxon>Cystobacterineae</taxon>
        <taxon>Myxococcaceae</taxon>
        <taxon>Pyxidicoccus</taxon>
    </lineage>
</organism>
<dbReference type="Gene3D" id="1.10.8.60">
    <property type="match status" value="1"/>
</dbReference>
<evidence type="ECO:0000256" key="2">
    <source>
        <dbReference type="ARBA" id="ARBA00022840"/>
    </source>
</evidence>
<dbReference type="InterPro" id="IPR009057">
    <property type="entry name" value="Homeodomain-like_sf"/>
</dbReference>
<reference evidence="10 11" key="1">
    <citation type="submission" date="2021-02" db="EMBL/GenBank/DDBJ databases">
        <title>De Novo genome assembly of isolated myxobacteria.</title>
        <authorList>
            <person name="Stevens D.C."/>
        </authorList>
    </citation>
    <scope>NUCLEOTIDE SEQUENCE [LARGE SCALE GENOMIC DNA]</scope>
    <source>
        <strain evidence="11">SCPEA02</strain>
    </source>
</reference>
<dbReference type="PROSITE" id="PS00675">
    <property type="entry name" value="SIGMA54_INTERACT_1"/>
    <property type="match status" value="1"/>
</dbReference>
<keyword evidence="4" id="KW-0238">DNA-binding</keyword>
<dbReference type="SUPFAM" id="SSF55073">
    <property type="entry name" value="Nucleotide cyclase"/>
    <property type="match status" value="1"/>
</dbReference>
<feature type="domain" description="GGDEF" evidence="9">
    <location>
        <begin position="121"/>
        <end position="242"/>
    </location>
</feature>
<dbReference type="InterPro" id="IPR029787">
    <property type="entry name" value="Nucleotide_cyclase"/>
</dbReference>
<feature type="region of interest" description="Disordered" evidence="6">
    <location>
        <begin position="500"/>
        <end position="526"/>
    </location>
</feature>
<dbReference type="Gene3D" id="3.40.50.300">
    <property type="entry name" value="P-loop containing nucleotide triphosphate hydrolases"/>
    <property type="match status" value="1"/>
</dbReference>
<dbReference type="InterPro" id="IPR043128">
    <property type="entry name" value="Rev_trsase/Diguanyl_cyclase"/>
</dbReference>
<dbReference type="InterPro" id="IPR008984">
    <property type="entry name" value="SMAD_FHA_dom_sf"/>
</dbReference>
<dbReference type="PRINTS" id="PR01590">
    <property type="entry name" value="HTHFIS"/>
</dbReference>
<evidence type="ECO:0000259" key="9">
    <source>
        <dbReference type="PROSITE" id="PS50887"/>
    </source>
</evidence>
<dbReference type="SMART" id="SM00382">
    <property type="entry name" value="AAA"/>
    <property type="match status" value="1"/>
</dbReference>
<evidence type="ECO:0000313" key="11">
    <source>
        <dbReference type="Proteomes" id="UP000662747"/>
    </source>
</evidence>
<dbReference type="PANTHER" id="PTHR32071">
    <property type="entry name" value="TRANSCRIPTIONAL REGULATORY PROTEIN"/>
    <property type="match status" value="1"/>
</dbReference>
<dbReference type="CDD" id="cd00009">
    <property type="entry name" value="AAA"/>
    <property type="match status" value="1"/>
</dbReference>
<dbReference type="Pfam" id="PF00498">
    <property type="entry name" value="FHA"/>
    <property type="match status" value="1"/>
</dbReference>
<feature type="domain" description="Sigma-54 factor interaction" evidence="8">
    <location>
        <begin position="253"/>
        <end position="482"/>
    </location>
</feature>
<dbReference type="InterPro" id="IPR027417">
    <property type="entry name" value="P-loop_NTPase"/>
</dbReference>
<keyword evidence="1" id="KW-0547">Nucleotide-binding</keyword>
<dbReference type="InterPro" id="IPR058031">
    <property type="entry name" value="AAA_lid_NorR"/>
</dbReference>
<dbReference type="SUPFAM" id="SSF46689">
    <property type="entry name" value="Homeodomain-like"/>
    <property type="match status" value="1"/>
</dbReference>
<proteinExistence type="predicted"/>
<dbReference type="InterPro" id="IPR002078">
    <property type="entry name" value="Sigma_54_int"/>
</dbReference>
<dbReference type="SUPFAM" id="SSF49879">
    <property type="entry name" value="SMAD/FHA domain"/>
    <property type="match status" value="1"/>
</dbReference>
<dbReference type="EMBL" id="CP071090">
    <property type="protein sequence ID" value="QSQ18989.1"/>
    <property type="molecule type" value="Genomic_DNA"/>
</dbReference>
<dbReference type="InterPro" id="IPR025662">
    <property type="entry name" value="Sigma_54_int_dom_ATP-bd_1"/>
</dbReference>
<dbReference type="Gene3D" id="2.60.200.20">
    <property type="match status" value="1"/>
</dbReference>
<dbReference type="SMART" id="SM00240">
    <property type="entry name" value="FHA"/>
    <property type="match status" value="1"/>
</dbReference>
<dbReference type="InterPro" id="IPR025944">
    <property type="entry name" value="Sigma_54_int_dom_CS"/>
</dbReference>
<evidence type="ECO:0000259" key="7">
    <source>
        <dbReference type="PROSITE" id="PS50006"/>
    </source>
</evidence>
<sequence length="579" mass="62927">MHHASGVEALLLPPEVPRTIGRIEPADLRINDPTLSRVHARFLLSGNRVCVEDLGSTNGTWVGGRRIDKAEVEIGDELMLGKLLARVHALGPSGESLGIEGDEAFRCHVDEEAARARQFQRPFSLLVVRVARERSPGEISSLTDHVRYWVERLRAVLRPVDHLASYGSDAAQILLPETGAEEALKLARAIVAAARGADPRLYVGVASYPEAAGTVEVLIEKSRAAANRASAEQPVQAEVRAPWLESDALADDAIVAGPFMQELLETARRVASSRVPVVLHGETGTGKEILARFLHEQGPRRARRMVRVNCAAIPAHLVESTFFGHERGAFTGAVQQQKGIFEEADGGTVFLDELGELPHAAQAALLRVLETGSFFRVGSTREIAVDVRVVAATHRDLAAMAQAGSFRADLYYRLDTVTLEIPPLRQRLDEIEPLARRFLRLANEANGRKVQGIEASALGLLCAYSWPGNVRELKNAVERAVVVARGALITPDDLPVRVREAGSRKPEPVPTPPPAASMSPPGDDASALRARVQGYEAKLLREALESVGWNRAEAAKRLGMPLRTLSHKVKMLGLKKPET</sequence>
<evidence type="ECO:0000259" key="8">
    <source>
        <dbReference type="PROSITE" id="PS50045"/>
    </source>
</evidence>
<dbReference type="CDD" id="cd00060">
    <property type="entry name" value="FHA"/>
    <property type="match status" value="1"/>
</dbReference>
<keyword evidence="2" id="KW-0067">ATP-binding</keyword>